<dbReference type="InterPro" id="IPR042099">
    <property type="entry name" value="ANL_N_sf"/>
</dbReference>
<dbReference type="PANTHER" id="PTHR43767">
    <property type="entry name" value="LONG-CHAIN-FATTY-ACID--COA LIGASE"/>
    <property type="match status" value="1"/>
</dbReference>
<protein>
    <submittedName>
        <fullName evidence="4">Cyclohexanecarboxylate-CoA ligase</fullName>
    </submittedName>
</protein>
<proteinExistence type="predicted"/>
<dbReference type="Pfam" id="PF13193">
    <property type="entry name" value="AMP-binding_C"/>
    <property type="match status" value="1"/>
</dbReference>
<accession>A0ABN6LL76</accession>
<dbReference type="InterPro" id="IPR050237">
    <property type="entry name" value="ATP-dep_AMP-bd_enzyme"/>
</dbReference>
<dbReference type="Gene3D" id="3.40.50.12780">
    <property type="entry name" value="N-terminal domain of ligase-like"/>
    <property type="match status" value="1"/>
</dbReference>
<dbReference type="InterPro" id="IPR045851">
    <property type="entry name" value="AMP-bd_C_sf"/>
</dbReference>
<dbReference type="Pfam" id="PF00501">
    <property type="entry name" value="AMP-binding"/>
    <property type="match status" value="1"/>
</dbReference>
<dbReference type="EMBL" id="AP025334">
    <property type="protein sequence ID" value="BDD49722.1"/>
    <property type="molecule type" value="Genomic_DNA"/>
</dbReference>
<dbReference type="PANTHER" id="PTHR43767:SF1">
    <property type="entry name" value="NONRIBOSOMAL PEPTIDE SYNTHASE PES1 (EUROFUNG)-RELATED"/>
    <property type="match status" value="1"/>
</dbReference>
<name>A0ABN6LL76_9ENTR</name>
<keyword evidence="1 4" id="KW-0436">Ligase</keyword>
<gene>
    <name evidence="4" type="ORF">PDTA9734_12090</name>
</gene>
<organism evidence="4 5">
    <name type="scientific">Phytobacter diazotrophicus</name>
    <dbReference type="NCBI Taxonomy" id="395631"/>
    <lineage>
        <taxon>Bacteria</taxon>
        <taxon>Pseudomonadati</taxon>
        <taxon>Pseudomonadota</taxon>
        <taxon>Gammaproteobacteria</taxon>
        <taxon>Enterobacterales</taxon>
        <taxon>Enterobacteriaceae</taxon>
        <taxon>Phytobacter</taxon>
    </lineage>
</organism>
<sequence>MSRDNDGMTTMKINEALKMRYRQQGYWGDATLADYWHLSAKASADKIAVSDNHGTAYTYRELDNAAGALAMWLVENGIQPGDRVALQLPGWCEFTVIYLACLKCGAVVVPLLPAFRESELAWIMNKCQARILFTATRFKNVRPIQMLPALRPLLPWLEKVIAVDKLEPARHELSLSQILANTPPLAQAIATKSDDLAALLFTSGTEGHPKGVMLTHNNIIASERAYCATLNLNSTDIMLMPAPLAHATGFMHGVTAPFMMGARSVLLDIFNPEQCLEIIEREKCTCIMGATPFACDLLKAMQARQCDISSLRFFLCGGTTIPGKLVRDYHKAGVPLLGVYGSTESAPHAIVRPEDSLIRQVNTDGAAVNGVEIRVVDKKRNTLPEYTEGEEASRGPNVFVGYFDEPELTAQALDDEGWYYSGDYCRVDKAGYLKITGRKKDIIVRGGENISSREVEDILLQHPDVRDAAVVAMPDQRLGERSCAYVVLTHKEQPLVLADIIRFFTHKRIAKYKYPEHLVVVDNLPRTASGKVKKFMLRKDIVQRLALASRENASPALDEAISK</sequence>
<dbReference type="InterPro" id="IPR020845">
    <property type="entry name" value="AMP-binding_CS"/>
</dbReference>
<dbReference type="Gene3D" id="3.30.300.30">
    <property type="match status" value="1"/>
</dbReference>
<feature type="domain" description="AMP-dependent synthetase/ligase" evidence="2">
    <location>
        <begin position="39"/>
        <end position="403"/>
    </location>
</feature>
<dbReference type="InterPro" id="IPR025110">
    <property type="entry name" value="AMP-bd_C"/>
</dbReference>
<reference evidence="4 5" key="1">
    <citation type="submission" date="2021-12" db="EMBL/GenBank/DDBJ databases">
        <title>Complete genome sequence of Phytobacter diazotrophicus TA9734.</title>
        <authorList>
            <person name="Kubota H."/>
            <person name="Nakayama Y."/>
            <person name="Ariyoshi T."/>
        </authorList>
    </citation>
    <scope>NUCLEOTIDE SEQUENCE [LARGE SCALE GENOMIC DNA]</scope>
    <source>
        <strain evidence="4 5">TA9734</strain>
    </source>
</reference>
<dbReference type="NCBIfam" id="NF004758">
    <property type="entry name" value="PRK06087.1"/>
    <property type="match status" value="1"/>
</dbReference>
<dbReference type="GO" id="GO:0016874">
    <property type="term" value="F:ligase activity"/>
    <property type="evidence" value="ECO:0007669"/>
    <property type="project" value="UniProtKB-KW"/>
</dbReference>
<evidence type="ECO:0000259" key="3">
    <source>
        <dbReference type="Pfam" id="PF13193"/>
    </source>
</evidence>
<dbReference type="InterPro" id="IPR000873">
    <property type="entry name" value="AMP-dep_synth/lig_dom"/>
</dbReference>
<evidence type="ECO:0000313" key="4">
    <source>
        <dbReference type="EMBL" id="BDD49722.1"/>
    </source>
</evidence>
<evidence type="ECO:0000256" key="1">
    <source>
        <dbReference type="ARBA" id="ARBA00022598"/>
    </source>
</evidence>
<evidence type="ECO:0000259" key="2">
    <source>
        <dbReference type="Pfam" id="PF00501"/>
    </source>
</evidence>
<dbReference type="SUPFAM" id="SSF56801">
    <property type="entry name" value="Acetyl-CoA synthetase-like"/>
    <property type="match status" value="1"/>
</dbReference>
<keyword evidence="5" id="KW-1185">Reference proteome</keyword>
<feature type="domain" description="AMP-binding enzyme C-terminal" evidence="3">
    <location>
        <begin position="454"/>
        <end position="531"/>
    </location>
</feature>
<evidence type="ECO:0000313" key="5">
    <source>
        <dbReference type="Proteomes" id="UP001320460"/>
    </source>
</evidence>
<dbReference type="Proteomes" id="UP001320460">
    <property type="component" value="Chromosome"/>
</dbReference>
<dbReference type="PROSITE" id="PS00455">
    <property type="entry name" value="AMP_BINDING"/>
    <property type="match status" value="1"/>
</dbReference>